<dbReference type="AlphaFoldDB" id="A0A7C0XE04"/>
<feature type="transmembrane region" description="Helical" evidence="7">
    <location>
        <begin position="21"/>
        <end position="47"/>
    </location>
</feature>
<evidence type="ECO:0000256" key="2">
    <source>
        <dbReference type="ARBA" id="ARBA00005236"/>
    </source>
</evidence>
<feature type="transmembrane region" description="Helical" evidence="7">
    <location>
        <begin position="371"/>
        <end position="390"/>
    </location>
</feature>
<name>A0A7C0XE04_UNCW3</name>
<keyword evidence="5 7" id="KW-1133">Transmembrane helix</keyword>
<dbReference type="PANTHER" id="PTHR30489:SF0">
    <property type="entry name" value="LIPOPROTEIN-RELEASING SYSTEM TRANSMEMBRANE PROTEIN LOLE"/>
    <property type="match status" value="1"/>
</dbReference>
<evidence type="ECO:0000256" key="3">
    <source>
        <dbReference type="ARBA" id="ARBA00022475"/>
    </source>
</evidence>
<dbReference type="InterPro" id="IPR025857">
    <property type="entry name" value="MacB_PCD"/>
</dbReference>
<evidence type="ECO:0000256" key="5">
    <source>
        <dbReference type="ARBA" id="ARBA00022989"/>
    </source>
</evidence>
<dbReference type="Pfam" id="PF02687">
    <property type="entry name" value="FtsX"/>
    <property type="match status" value="1"/>
</dbReference>
<accession>A0A7C0XE04</accession>
<protein>
    <submittedName>
        <fullName evidence="10">ABC transporter permease</fullName>
    </submittedName>
</protein>
<dbReference type="InterPro" id="IPR003838">
    <property type="entry name" value="ABC3_permease_C"/>
</dbReference>
<evidence type="ECO:0000256" key="7">
    <source>
        <dbReference type="SAM" id="Phobius"/>
    </source>
</evidence>
<evidence type="ECO:0000259" key="8">
    <source>
        <dbReference type="Pfam" id="PF02687"/>
    </source>
</evidence>
<keyword evidence="4 7" id="KW-0812">Transmembrane</keyword>
<evidence type="ECO:0000256" key="1">
    <source>
        <dbReference type="ARBA" id="ARBA00004651"/>
    </source>
</evidence>
<comment type="similarity">
    <text evidence="2">Belongs to the ABC-4 integral membrane protein family. LolC/E subfamily.</text>
</comment>
<evidence type="ECO:0000256" key="4">
    <source>
        <dbReference type="ARBA" id="ARBA00022692"/>
    </source>
</evidence>
<dbReference type="Pfam" id="PF12704">
    <property type="entry name" value="MacB_PCD"/>
    <property type="match status" value="1"/>
</dbReference>
<proteinExistence type="inferred from homology"/>
<reference evidence="10" key="1">
    <citation type="journal article" date="2020" name="mSystems">
        <title>Genome- and Community-Level Interaction Insights into Carbon Utilization and Element Cycling Functions of Hydrothermarchaeota in Hydrothermal Sediment.</title>
        <authorList>
            <person name="Zhou Z."/>
            <person name="Liu Y."/>
            <person name="Xu W."/>
            <person name="Pan J."/>
            <person name="Luo Z.H."/>
            <person name="Li M."/>
        </authorList>
    </citation>
    <scope>NUCLEOTIDE SEQUENCE [LARGE SCALE GENOMIC DNA]</scope>
    <source>
        <strain evidence="10">HyVt-237</strain>
    </source>
</reference>
<dbReference type="EMBL" id="DRBW01000253">
    <property type="protein sequence ID" value="HDM90917.1"/>
    <property type="molecule type" value="Genomic_DNA"/>
</dbReference>
<comment type="subcellular location">
    <subcellularLocation>
        <location evidence="1">Cell membrane</location>
        <topology evidence="1">Multi-pass membrane protein</topology>
    </subcellularLocation>
</comment>
<organism evidence="10">
    <name type="scientific">candidate division WOR-3 bacterium</name>
    <dbReference type="NCBI Taxonomy" id="2052148"/>
    <lineage>
        <taxon>Bacteria</taxon>
        <taxon>Bacteria division WOR-3</taxon>
    </lineage>
</organism>
<feature type="transmembrane region" description="Helical" evidence="7">
    <location>
        <begin position="314"/>
        <end position="339"/>
    </location>
</feature>
<sequence length="405" mass="44027">MFRKPEIFIGLHYLRITRKGFISFLASFAIAGVFIGVAALIIVIGIMSGFHSELRKRILGLTPHILITRFYDQPVESLSSVEEKLKDVKEIAAYAPYIYTKGMIKKGIYTDGVVIKGIPPDGGVKGKELEKMIVMGEFSLDTGKVLLGTDLAAKLRALPGDTITLYSALNAMETPLGMTLISRKLVVAGIFDAGLYDYNTSFVLASLRDVADLTGFEGAVSGVEVDIKDPAEAPLVAKELNGLLSYPFRVTTWIDMNKSLFSALKLEKLAMFIVLILIVIVASFGIVATLSMLVKEKTREIGVLRSMGVTKRGIQRIFLFVGILIGNLGAISGAIFGIAAGELIERLHLINLPPGVYFIDRLPVLIQVEDVATILISAFAIVLIASFYPAKKAADLPPSQAIRYE</sequence>
<dbReference type="InterPro" id="IPR051447">
    <property type="entry name" value="Lipoprotein-release_system"/>
</dbReference>
<dbReference type="Proteomes" id="UP000885931">
    <property type="component" value="Unassembled WGS sequence"/>
</dbReference>
<feature type="transmembrane region" description="Helical" evidence="7">
    <location>
        <begin position="269"/>
        <end position="294"/>
    </location>
</feature>
<keyword evidence="3" id="KW-1003">Cell membrane</keyword>
<evidence type="ECO:0000313" key="10">
    <source>
        <dbReference type="EMBL" id="HDM90917.1"/>
    </source>
</evidence>
<gene>
    <name evidence="10" type="ORF">ENG67_06905</name>
</gene>
<keyword evidence="6 7" id="KW-0472">Membrane</keyword>
<dbReference type="PANTHER" id="PTHR30489">
    <property type="entry name" value="LIPOPROTEIN-RELEASING SYSTEM TRANSMEMBRANE PROTEIN LOLE"/>
    <property type="match status" value="1"/>
</dbReference>
<comment type="caution">
    <text evidence="10">The sequence shown here is derived from an EMBL/GenBank/DDBJ whole genome shotgun (WGS) entry which is preliminary data.</text>
</comment>
<evidence type="ECO:0000259" key="9">
    <source>
        <dbReference type="Pfam" id="PF12704"/>
    </source>
</evidence>
<dbReference type="GO" id="GO:0044874">
    <property type="term" value="P:lipoprotein localization to outer membrane"/>
    <property type="evidence" value="ECO:0007669"/>
    <property type="project" value="TreeGrafter"/>
</dbReference>
<evidence type="ECO:0000256" key="6">
    <source>
        <dbReference type="ARBA" id="ARBA00023136"/>
    </source>
</evidence>
<feature type="domain" description="ABC3 transporter permease C-terminal" evidence="8">
    <location>
        <begin position="273"/>
        <end position="398"/>
    </location>
</feature>
<dbReference type="GO" id="GO:0098797">
    <property type="term" value="C:plasma membrane protein complex"/>
    <property type="evidence" value="ECO:0007669"/>
    <property type="project" value="TreeGrafter"/>
</dbReference>
<feature type="domain" description="MacB-like periplasmic core" evidence="9">
    <location>
        <begin position="29"/>
        <end position="241"/>
    </location>
</feature>